<evidence type="ECO:0000256" key="9">
    <source>
        <dbReference type="SAM" id="Phobius"/>
    </source>
</evidence>
<evidence type="ECO:0000256" key="3">
    <source>
        <dbReference type="ARBA" id="ARBA00022729"/>
    </source>
</evidence>
<dbReference type="PRINTS" id="PR00258">
    <property type="entry name" value="SPERACTRCPTR"/>
</dbReference>
<feature type="compositionally biased region" description="Polar residues" evidence="8">
    <location>
        <begin position="353"/>
        <end position="363"/>
    </location>
</feature>
<evidence type="ECO:0000256" key="8">
    <source>
        <dbReference type="SAM" id="MobiDB-lite"/>
    </source>
</evidence>
<dbReference type="GO" id="GO:0005886">
    <property type="term" value="C:plasma membrane"/>
    <property type="evidence" value="ECO:0007669"/>
    <property type="project" value="TreeGrafter"/>
</dbReference>
<evidence type="ECO:0000259" key="10">
    <source>
        <dbReference type="PROSITE" id="PS50287"/>
    </source>
</evidence>
<comment type="caution">
    <text evidence="11">The sequence shown here is derived from an EMBL/GenBank/DDBJ whole genome shotgun (WGS) entry which is preliminary data.</text>
</comment>
<feature type="transmembrane region" description="Helical" evidence="9">
    <location>
        <begin position="203"/>
        <end position="226"/>
    </location>
</feature>
<keyword evidence="9" id="KW-1133">Transmembrane helix</keyword>
<dbReference type="InterPro" id="IPR036772">
    <property type="entry name" value="SRCR-like_dom_sf"/>
</dbReference>
<dbReference type="Gene3D" id="3.10.250.10">
    <property type="entry name" value="SRCR-like domain"/>
    <property type="match status" value="1"/>
</dbReference>
<dbReference type="GO" id="GO:0005615">
    <property type="term" value="C:extracellular space"/>
    <property type="evidence" value="ECO:0007669"/>
    <property type="project" value="TreeGrafter"/>
</dbReference>
<gene>
    <name evidence="11" type="ORF">AMELA_G00181940</name>
</gene>
<protein>
    <recommendedName>
        <fullName evidence="10">SRCR domain-containing protein</fullName>
    </recommendedName>
</protein>
<keyword evidence="3" id="KW-0732">Signal</keyword>
<evidence type="ECO:0000256" key="5">
    <source>
        <dbReference type="ARBA" id="ARBA00023157"/>
    </source>
</evidence>
<dbReference type="Proteomes" id="UP000593565">
    <property type="component" value="Unassembled WGS sequence"/>
</dbReference>
<reference evidence="11 12" key="1">
    <citation type="submission" date="2020-02" db="EMBL/GenBank/DDBJ databases">
        <title>A chromosome-scale genome assembly of the black bullhead catfish (Ameiurus melas).</title>
        <authorList>
            <person name="Wen M."/>
            <person name="Zham M."/>
            <person name="Cabau C."/>
            <person name="Klopp C."/>
            <person name="Donnadieu C."/>
            <person name="Roques C."/>
            <person name="Bouchez O."/>
            <person name="Lampietro C."/>
            <person name="Jouanno E."/>
            <person name="Herpin A."/>
            <person name="Louis A."/>
            <person name="Berthelot C."/>
            <person name="Parey E."/>
            <person name="Roest-Crollius H."/>
            <person name="Braasch I."/>
            <person name="Postlethwait J."/>
            <person name="Robinson-Rechavi M."/>
            <person name="Echchiki A."/>
            <person name="Begum T."/>
            <person name="Montfort J."/>
            <person name="Schartl M."/>
            <person name="Bobe J."/>
            <person name="Guiguen Y."/>
        </authorList>
    </citation>
    <scope>NUCLEOTIDE SEQUENCE [LARGE SCALE GENOMIC DNA]</scope>
    <source>
        <strain evidence="11">M_S1</strain>
        <tissue evidence="11">Blood</tissue>
    </source>
</reference>
<dbReference type="GO" id="GO:0004252">
    <property type="term" value="F:serine-type endopeptidase activity"/>
    <property type="evidence" value="ECO:0007669"/>
    <property type="project" value="TreeGrafter"/>
</dbReference>
<dbReference type="PROSITE" id="PS00420">
    <property type="entry name" value="SRCR_1"/>
    <property type="match status" value="1"/>
</dbReference>
<sequence>MARSGLTCLIVRGMRHTCHSVQYQHGIELLALINKMLESFVMVHHWHFMKDKCGCLEGVNVTGRKHDATLWHCPSSPWGNNKCDHVAHITCTDVEKHHKQQQHLRGFLSGCQKQCSKHLPLRLRGGDGGCSGRLELYYNATWGTVCSDQWDIMDAQVVCKQLGSGQADAGVTCAEISTSPSDIFKTTTITTTTIKGQKNTDTLSIPTLAMCVLGTLLFMALVLLVVQFYHNRMLRRVNSKRRNNSVSEAVYEEINLRFITTSPTSLPQRGDRSRVDSPESYDDAISAGPVLEDADEMTEDYDDAVPTGIILNTIPDVLEDYDDVITAGQDVEDGEDYDDVEELQKDREIPPNAFSQKITLRSQ</sequence>
<dbReference type="SUPFAM" id="SSF56487">
    <property type="entry name" value="SRCR-like"/>
    <property type="match status" value="1"/>
</dbReference>
<comment type="subcellular location">
    <subcellularLocation>
        <location evidence="1">Secreted</location>
    </subcellularLocation>
</comment>
<evidence type="ECO:0000256" key="1">
    <source>
        <dbReference type="ARBA" id="ARBA00004613"/>
    </source>
</evidence>
<keyword evidence="6" id="KW-0325">Glycoprotein</keyword>
<feature type="domain" description="SRCR" evidence="10">
    <location>
        <begin position="121"/>
        <end position="211"/>
    </location>
</feature>
<dbReference type="PROSITE" id="PS50287">
    <property type="entry name" value="SRCR_2"/>
    <property type="match status" value="1"/>
</dbReference>
<comment type="caution">
    <text evidence="7">Lacks conserved residue(s) required for the propagation of feature annotation.</text>
</comment>
<evidence type="ECO:0000256" key="2">
    <source>
        <dbReference type="ARBA" id="ARBA00022525"/>
    </source>
</evidence>
<dbReference type="GO" id="GO:0031638">
    <property type="term" value="P:zymogen activation"/>
    <property type="evidence" value="ECO:0007669"/>
    <property type="project" value="TreeGrafter"/>
</dbReference>
<feature type="region of interest" description="Disordered" evidence="8">
    <location>
        <begin position="262"/>
        <end position="285"/>
    </location>
</feature>
<keyword evidence="12" id="KW-1185">Reference proteome</keyword>
<keyword evidence="5" id="KW-1015">Disulfide bond</keyword>
<evidence type="ECO:0000313" key="12">
    <source>
        <dbReference type="Proteomes" id="UP000593565"/>
    </source>
</evidence>
<feature type="compositionally biased region" description="Acidic residues" evidence="8">
    <location>
        <begin position="330"/>
        <end position="341"/>
    </location>
</feature>
<organism evidence="11 12">
    <name type="scientific">Ameiurus melas</name>
    <name type="common">Black bullhead</name>
    <name type="synonym">Silurus melas</name>
    <dbReference type="NCBI Taxonomy" id="219545"/>
    <lineage>
        <taxon>Eukaryota</taxon>
        <taxon>Metazoa</taxon>
        <taxon>Chordata</taxon>
        <taxon>Craniata</taxon>
        <taxon>Vertebrata</taxon>
        <taxon>Euteleostomi</taxon>
        <taxon>Actinopterygii</taxon>
        <taxon>Neopterygii</taxon>
        <taxon>Teleostei</taxon>
        <taxon>Ostariophysi</taxon>
        <taxon>Siluriformes</taxon>
        <taxon>Ictaluridae</taxon>
        <taxon>Ameiurus</taxon>
    </lineage>
</organism>
<dbReference type="SMART" id="SM00202">
    <property type="entry name" value="SR"/>
    <property type="match status" value="1"/>
</dbReference>
<accession>A0A7J6AA80</accession>
<name>A0A7J6AA80_AMEME</name>
<dbReference type="AlphaFoldDB" id="A0A7J6AA80"/>
<evidence type="ECO:0000313" key="11">
    <source>
        <dbReference type="EMBL" id="KAF4079762.1"/>
    </source>
</evidence>
<dbReference type="EMBL" id="JAAGNN010000015">
    <property type="protein sequence ID" value="KAF4079762.1"/>
    <property type="molecule type" value="Genomic_DNA"/>
</dbReference>
<keyword evidence="9" id="KW-0472">Membrane</keyword>
<dbReference type="PANTHER" id="PTHR48071:SF15">
    <property type="entry name" value="SRCR DOMAIN-CONTAINING PROTEIN"/>
    <property type="match status" value="1"/>
</dbReference>
<keyword evidence="4" id="KW-0677">Repeat</keyword>
<dbReference type="PANTHER" id="PTHR48071">
    <property type="entry name" value="SRCR DOMAIN-CONTAINING PROTEIN"/>
    <property type="match status" value="1"/>
</dbReference>
<keyword evidence="2" id="KW-0964">Secreted</keyword>
<keyword evidence="9" id="KW-0812">Transmembrane</keyword>
<dbReference type="Pfam" id="PF00530">
    <property type="entry name" value="SRCR"/>
    <property type="match status" value="1"/>
</dbReference>
<feature type="region of interest" description="Disordered" evidence="8">
    <location>
        <begin position="328"/>
        <end position="363"/>
    </location>
</feature>
<evidence type="ECO:0000256" key="4">
    <source>
        <dbReference type="ARBA" id="ARBA00022737"/>
    </source>
</evidence>
<dbReference type="InterPro" id="IPR001190">
    <property type="entry name" value="SRCR"/>
</dbReference>
<proteinExistence type="predicted"/>
<evidence type="ECO:0000256" key="7">
    <source>
        <dbReference type="PROSITE-ProRule" id="PRU00196"/>
    </source>
</evidence>
<evidence type="ECO:0000256" key="6">
    <source>
        <dbReference type="ARBA" id="ARBA00023180"/>
    </source>
</evidence>